<evidence type="ECO:0000313" key="3">
    <source>
        <dbReference type="Proteomes" id="UP001151699"/>
    </source>
</evidence>
<gene>
    <name evidence="2" type="ORF">Bhyg_02181</name>
</gene>
<proteinExistence type="predicted"/>
<protein>
    <submittedName>
        <fullName evidence="2">Uncharacterized protein</fullName>
    </submittedName>
</protein>
<reference evidence="2" key="1">
    <citation type="submission" date="2022-07" db="EMBL/GenBank/DDBJ databases">
        <authorList>
            <person name="Trinca V."/>
            <person name="Uliana J.V.C."/>
            <person name="Torres T.T."/>
            <person name="Ward R.J."/>
            <person name="Monesi N."/>
        </authorList>
    </citation>
    <scope>NUCLEOTIDE SEQUENCE</scope>
    <source>
        <strain evidence="2">HSMRA1968</strain>
        <tissue evidence="2">Whole embryos</tissue>
    </source>
</reference>
<feature type="region of interest" description="Disordered" evidence="1">
    <location>
        <begin position="19"/>
        <end position="46"/>
    </location>
</feature>
<comment type="caution">
    <text evidence="2">The sequence shown here is derived from an EMBL/GenBank/DDBJ whole genome shotgun (WGS) entry which is preliminary data.</text>
</comment>
<dbReference type="EMBL" id="WJQU01000001">
    <property type="protein sequence ID" value="KAJ6646964.1"/>
    <property type="molecule type" value="Genomic_DNA"/>
</dbReference>
<sequence length="139" mass="15853">MKTLVVQYSQCIQIALEMSKKSEMSEMSDNESSDTEAKGPRTYNPHQKSIGEFAELRAKQLVLQSQVGQQPALVRLRQQKAQEAIGCMHFGQCEKPWVNGKEDVAEADDEQNTVNESKRKERTTNTAPRPRPRRRIHAK</sequence>
<organism evidence="2 3">
    <name type="scientific">Pseudolycoriella hygida</name>
    <dbReference type="NCBI Taxonomy" id="35572"/>
    <lineage>
        <taxon>Eukaryota</taxon>
        <taxon>Metazoa</taxon>
        <taxon>Ecdysozoa</taxon>
        <taxon>Arthropoda</taxon>
        <taxon>Hexapoda</taxon>
        <taxon>Insecta</taxon>
        <taxon>Pterygota</taxon>
        <taxon>Neoptera</taxon>
        <taxon>Endopterygota</taxon>
        <taxon>Diptera</taxon>
        <taxon>Nematocera</taxon>
        <taxon>Sciaroidea</taxon>
        <taxon>Sciaridae</taxon>
        <taxon>Pseudolycoriella</taxon>
    </lineage>
</organism>
<evidence type="ECO:0000256" key="1">
    <source>
        <dbReference type="SAM" id="MobiDB-lite"/>
    </source>
</evidence>
<accession>A0A9Q0NB22</accession>
<feature type="compositionally biased region" description="Basic residues" evidence="1">
    <location>
        <begin position="130"/>
        <end position="139"/>
    </location>
</feature>
<feature type="non-terminal residue" evidence="2">
    <location>
        <position position="1"/>
    </location>
</feature>
<name>A0A9Q0NB22_9DIPT</name>
<feature type="region of interest" description="Disordered" evidence="1">
    <location>
        <begin position="102"/>
        <end position="139"/>
    </location>
</feature>
<dbReference type="Proteomes" id="UP001151699">
    <property type="component" value="Chromosome A"/>
</dbReference>
<dbReference type="AlphaFoldDB" id="A0A9Q0NB22"/>
<evidence type="ECO:0000313" key="2">
    <source>
        <dbReference type="EMBL" id="KAJ6646964.1"/>
    </source>
</evidence>
<keyword evidence="3" id="KW-1185">Reference proteome</keyword>